<protein>
    <submittedName>
        <fullName evidence="1">Highly acidic protein</fullName>
    </submittedName>
</protein>
<evidence type="ECO:0000313" key="1">
    <source>
        <dbReference type="EMBL" id="SFV58870.1"/>
    </source>
</evidence>
<reference evidence="1" key="1">
    <citation type="submission" date="2016-10" db="EMBL/GenBank/DDBJ databases">
        <authorList>
            <person name="de Groot N.N."/>
        </authorList>
    </citation>
    <scope>NUCLEOTIDE SEQUENCE</scope>
</reference>
<organism evidence="1">
    <name type="scientific">hydrothermal vent metagenome</name>
    <dbReference type="NCBI Taxonomy" id="652676"/>
    <lineage>
        <taxon>unclassified sequences</taxon>
        <taxon>metagenomes</taxon>
        <taxon>ecological metagenomes</taxon>
    </lineage>
</organism>
<dbReference type="AlphaFoldDB" id="A0A1W1BZ56"/>
<sequence>MQILLINKNPIVSKLFSLSAKGMEGIEIDEVEDIKGLPQESYDMLFVDDGDSLDDELEEFLYSIDAKQKILFVSNDDRSVEGVDEIIKKPFLPSTIISILQSSYGEESERVESDIEEFIVDNIEPSEEKRDHSDSLILDKAEIDKIKRLLLDSEDTIESEQEDTTQSDSAEIEERLIDALMDMKPKAIKRLLRGAEINISIKFPKGES</sequence>
<proteinExistence type="predicted"/>
<dbReference type="EMBL" id="FPHC01000049">
    <property type="protein sequence ID" value="SFV58870.1"/>
    <property type="molecule type" value="Genomic_DNA"/>
</dbReference>
<gene>
    <name evidence="1" type="ORF">MNB_SV-6-1099</name>
</gene>
<accession>A0A1W1BZ56</accession>
<name>A0A1W1BZ56_9ZZZZ</name>